<name>A0ABQ3TUV0_STRHY</name>
<sequence>MDFSSLVQELGTPANLVVNSEAELAEEVEREARERIGPKRGASYLYRKPVYPIDSSLFSGIVSSPAEVLRELGLATTFVTASPFADIARHWAHVRYCATLASNQKRILALTKSGSDVVHHHKMAQSEQLGIGLALVVAKRILERKYPGWLFSSVDVDVALHAGFIDGVGPVRQKNKTTMRPDYFLVGQRAGGGTSGCKVYALECKGTHGSAYHARQQLATASLQVGSIELGSRTLPSLIVASRLSTAGISINVFDPPGDDDLWTGEYGQFDELISEDPGPQQWTSGRPTFEQFMARRRELSGIEGEPDEEELRSSQAGYEANVDDLPVVFRIPEDGKEWLFRTLARNAAHSILRFAGDNSSASRFATTRASEHERLPIDGLTPDWQDFTVSSESRIRSHKFIGIEYSMPLPNGASLEIFRGVEKGVYESLREGKISSYLRRANRLRDSWQAVSDGANGNRIAHHAISVGNDGTGLRVRVVRRSTN</sequence>
<proteinExistence type="predicted"/>
<dbReference type="Proteomes" id="UP001054854">
    <property type="component" value="Unassembled WGS sequence"/>
</dbReference>
<evidence type="ECO:0000313" key="1">
    <source>
        <dbReference type="EMBL" id="GHJ27100.1"/>
    </source>
</evidence>
<dbReference type="EMBL" id="BNEK01000003">
    <property type="protein sequence ID" value="GHJ27100.1"/>
    <property type="molecule type" value="Genomic_DNA"/>
</dbReference>
<evidence type="ECO:0000313" key="2">
    <source>
        <dbReference type="Proteomes" id="UP001054854"/>
    </source>
</evidence>
<gene>
    <name evidence="1" type="ORF">TPA0910_15330</name>
</gene>
<protein>
    <submittedName>
        <fullName evidence="1">Uncharacterized protein</fullName>
    </submittedName>
</protein>
<keyword evidence="2" id="KW-1185">Reference proteome</keyword>
<comment type="caution">
    <text evidence="1">The sequence shown here is derived from an EMBL/GenBank/DDBJ whole genome shotgun (WGS) entry which is preliminary data.</text>
</comment>
<organism evidence="1 2">
    <name type="scientific">Streptomyces hygroscopicus</name>
    <dbReference type="NCBI Taxonomy" id="1912"/>
    <lineage>
        <taxon>Bacteria</taxon>
        <taxon>Bacillati</taxon>
        <taxon>Actinomycetota</taxon>
        <taxon>Actinomycetes</taxon>
        <taxon>Kitasatosporales</taxon>
        <taxon>Streptomycetaceae</taxon>
        <taxon>Streptomyces</taxon>
        <taxon>Streptomyces violaceusniger group</taxon>
    </lineage>
</organism>
<accession>A0ABQ3TUV0</accession>
<reference evidence="1" key="1">
    <citation type="submission" date="2024-05" db="EMBL/GenBank/DDBJ databases">
        <title>Whole genome shotgun sequence of Streptomyces hygroscopicus NBRC 113678.</title>
        <authorList>
            <person name="Komaki H."/>
            <person name="Tamura T."/>
        </authorList>
    </citation>
    <scope>NUCLEOTIDE SEQUENCE</scope>
    <source>
        <strain evidence="1">N11-34</strain>
    </source>
</reference>